<keyword evidence="4" id="KW-1185">Reference proteome</keyword>
<dbReference type="AlphaFoldDB" id="A0A1E3RN97"/>
<evidence type="ECO:0000256" key="1">
    <source>
        <dbReference type="SAM" id="MobiDB-lite"/>
    </source>
</evidence>
<gene>
    <name evidence="3" type="ORF">BHQ18_07790</name>
</gene>
<evidence type="ECO:0000313" key="4">
    <source>
        <dbReference type="Proteomes" id="UP000094053"/>
    </source>
</evidence>
<organism evidence="3 4">
    <name type="scientific">Mycolicibacterium flavescens</name>
    <name type="common">Mycobacterium flavescens</name>
    <dbReference type="NCBI Taxonomy" id="1776"/>
    <lineage>
        <taxon>Bacteria</taxon>
        <taxon>Bacillati</taxon>
        <taxon>Actinomycetota</taxon>
        <taxon>Actinomycetes</taxon>
        <taxon>Mycobacteriales</taxon>
        <taxon>Mycobacteriaceae</taxon>
        <taxon>Mycolicibacterium</taxon>
    </lineage>
</organism>
<dbReference type="EMBL" id="MIHA01000004">
    <property type="protein sequence ID" value="ODQ91319.1"/>
    <property type="molecule type" value="Genomic_DNA"/>
</dbReference>
<dbReference type="OrthoDB" id="5193416at2"/>
<keyword evidence="2" id="KW-1133">Transmembrane helix</keyword>
<sequence>MSHALIVGVPLALTFVLIVLIWGVGRNRKGPHPETYKLSEPWTHGPILWASDEPTAHAHNTGRSLVADTAVHSDDAGEQSSHATIGGGASGKW</sequence>
<dbReference type="STRING" id="1776.BHQ18_07790"/>
<keyword evidence="2" id="KW-0812">Transmembrane</keyword>
<evidence type="ECO:0000256" key="2">
    <source>
        <dbReference type="SAM" id="Phobius"/>
    </source>
</evidence>
<dbReference type="Proteomes" id="UP000094053">
    <property type="component" value="Unassembled WGS sequence"/>
</dbReference>
<reference evidence="4" key="1">
    <citation type="submission" date="2016-09" db="EMBL/GenBank/DDBJ databases">
        <authorList>
            <person name="Greninger A.L."/>
            <person name="Jerome K.R."/>
            <person name="Mcnair B."/>
            <person name="Wallis C."/>
            <person name="Fang F."/>
        </authorList>
    </citation>
    <scope>NUCLEOTIDE SEQUENCE [LARGE SCALE GENOMIC DNA]</scope>
    <source>
        <strain evidence="4">M6</strain>
    </source>
</reference>
<name>A0A1E3RN97_MYCFV</name>
<feature type="region of interest" description="Disordered" evidence="1">
    <location>
        <begin position="70"/>
        <end position="93"/>
    </location>
</feature>
<keyword evidence="2" id="KW-0472">Membrane</keyword>
<protein>
    <submittedName>
        <fullName evidence="3">Uncharacterized protein</fullName>
    </submittedName>
</protein>
<accession>A0A1E3RN97</accession>
<feature type="transmembrane region" description="Helical" evidence="2">
    <location>
        <begin position="6"/>
        <end position="25"/>
    </location>
</feature>
<proteinExistence type="predicted"/>
<comment type="caution">
    <text evidence="3">The sequence shown here is derived from an EMBL/GenBank/DDBJ whole genome shotgun (WGS) entry which is preliminary data.</text>
</comment>
<evidence type="ECO:0000313" key="3">
    <source>
        <dbReference type="EMBL" id="ODQ91319.1"/>
    </source>
</evidence>